<evidence type="ECO:0000313" key="1">
    <source>
        <dbReference type="EMBL" id="GAK98241.1"/>
    </source>
</evidence>
<dbReference type="eggNOG" id="COG3184">
    <property type="taxonomic scope" value="Bacteria"/>
</dbReference>
<gene>
    <name evidence="1" type="ORF">JCM19294_875</name>
</gene>
<dbReference type="STRING" id="319236.BST91_06780"/>
<dbReference type="RefSeq" id="WP_042280320.1">
    <property type="nucleotide sequence ID" value="NZ_BBML01000010.1"/>
</dbReference>
<dbReference type="AlphaFoldDB" id="A0A090QRW7"/>
<protein>
    <submittedName>
        <fullName evidence="1">Uncharacterized protein</fullName>
    </submittedName>
</protein>
<organism evidence="1 2">
    <name type="scientific">Nonlabens tegetincola</name>
    <dbReference type="NCBI Taxonomy" id="323273"/>
    <lineage>
        <taxon>Bacteria</taxon>
        <taxon>Pseudomonadati</taxon>
        <taxon>Bacteroidota</taxon>
        <taxon>Flavobacteriia</taxon>
        <taxon>Flavobacteriales</taxon>
        <taxon>Flavobacteriaceae</taxon>
        <taxon>Nonlabens</taxon>
    </lineage>
</organism>
<sequence>MKKAFVIALVVFGSAFAKAQSPSYQTLVMEYFEVGGIDKEYNQAYDMMLNQIKDAFQSQSVPESFWKKHQNNKKESVAQFKGILAAEYRSIITEKYDLEQLIKFYKSEAGIQLRENPAAMTEEQKAAYAKYLESSTAQKINEIQGDLSAAKQRTSMYWSRNLFCSIISELKELGYNSGMPTGNCN</sequence>
<reference evidence="1" key="1">
    <citation type="journal article" date="2014" name="Genome Announc.">
        <title>Draft Genome Sequences of Marine Flavobacterium Nonlabens Strains NR17, NR24, NR27, NR32, NR33, and Ara13.</title>
        <authorList>
            <person name="Nakanishi M."/>
            <person name="Meirelles P."/>
            <person name="Suzuki R."/>
            <person name="Takatani N."/>
            <person name="Mino S."/>
            <person name="Suda W."/>
            <person name="Oshima K."/>
            <person name="Hattori M."/>
            <person name="Ohkuma M."/>
            <person name="Hosokawa M."/>
            <person name="Miyashita K."/>
            <person name="Thompson F.L."/>
            <person name="Niwa A."/>
            <person name="Sawabe T."/>
            <person name="Sawabe T."/>
        </authorList>
    </citation>
    <scope>NUCLEOTIDE SEQUENCE [LARGE SCALE GENOMIC DNA]</scope>
    <source>
        <strain evidence="1">JCM 19294</strain>
    </source>
</reference>
<dbReference type="Proteomes" id="UP000029221">
    <property type="component" value="Unassembled WGS sequence"/>
</dbReference>
<accession>A0A090QRW7</accession>
<comment type="caution">
    <text evidence="1">The sequence shown here is derived from an EMBL/GenBank/DDBJ whole genome shotgun (WGS) entry which is preliminary data.</text>
</comment>
<name>A0A090QRW7_9FLAO</name>
<dbReference type="EMBL" id="BBML01000010">
    <property type="protein sequence ID" value="GAK98241.1"/>
    <property type="molecule type" value="Genomic_DNA"/>
</dbReference>
<keyword evidence="2" id="KW-1185">Reference proteome</keyword>
<evidence type="ECO:0000313" key="2">
    <source>
        <dbReference type="Proteomes" id="UP000029221"/>
    </source>
</evidence>
<proteinExistence type="predicted"/>